<proteinExistence type="predicted"/>
<keyword evidence="1" id="KW-0732">Signal</keyword>
<protein>
    <submittedName>
        <fullName evidence="2">Uncharacterized protein</fullName>
    </submittedName>
</protein>
<reference evidence="2 3" key="1">
    <citation type="submission" date="2013-08" db="EMBL/GenBank/DDBJ databases">
        <authorList>
            <person name="Durkin A.S."/>
            <person name="Haft D.R."/>
            <person name="McCorrison J."/>
            <person name="Torralba M."/>
            <person name="Gillis M."/>
            <person name="Haft D.H."/>
            <person name="Methe B."/>
            <person name="Sutton G."/>
            <person name="Nelson K.E."/>
        </authorList>
    </citation>
    <scope>NUCLEOTIDE SEQUENCE [LARGE SCALE GENOMIC DNA]</scope>
    <source>
        <strain evidence="2 3">F0068</strain>
    </source>
</reference>
<name>U2L0T4_9BACT</name>
<accession>U2L0T4</accession>
<feature type="signal peptide" evidence="1">
    <location>
        <begin position="1"/>
        <end position="22"/>
    </location>
</feature>
<organism evidence="2 3">
    <name type="scientific">Hoylesella pleuritidis F0068</name>
    <dbReference type="NCBI Taxonomy" id="1081904"/>
    <lineage>
        <taxon>Bacteria</taxon>
        <taxon>Pseudomonadati</taxon>
        <taxon>Bacteroidota</taxon>
        <taxon>Bacteroidia</taxon>
        <taxon>Bacteroidales</taxon>
        <taxon>Prevotellaceae</taxon>
        <taxon>Hoylesella</taxon>
    </lineage>
</organism>
<dbReference type="AlphaFoldDB" id="U2L0T4"/>
<feature type="non-terminal residue" evidence="2">
    <location>
        <position position="300"/>
    </location>
</feature>
<dbReference type="SUPFAM" id="SSF56935">
    <property type="entry name" value="Porins"/>
    <property type="match status" value="1"/>
</dbReference>
<dbReference type="EMBL" id="AWET01000002">
    <property type="protein sequence ID" value="ERK04347.1"/>
    <property type="molecule type" value="Genomic_DNA"/>
</dbReference>
<feature type="chain" id="PRO_5004629728" evidence="1">
    <location>
        <begin position="23"/>
        <end position="300"/>
    </location>
</feature>
<evidence type="ECO:0000256" key="1">
    <source>
        <dbReference type="SAM" id="SignalP"/>
    </source>
</evidence>
<evidence type="ECO:0000313" key="2">
    <source>
        <dbReference type="EMBL" id="ERK04347.1"/>
    </source>
</evidence>
<dbReference type="Proteomes" id="UP000016600">
    <property type="component" value="Unassembled WGS sequence"/>
</dbReference>
<keyword evidence="3" id="KW-1185">Reference proteome</keyword>
<evidence type="ECO:0000313" key="3">
    <source>
        <dbReference type="Proteomes" id="UP000016600"/>
    </source>
</evidence>
<comment type="caution">
    <text evidence="2">The sequence shown here is derived from an EMBL/GenBank/DDBJ whole genome shotgun (WGS) entry which is preliminary data.</text>
</comment>
<sequence length="300" mass="33420">MIIKRILLIFIILLLLFPSANATILNLAVGDTIYPTRKHVSSLHKTIELDEVQVIGQRKLFSIRKDTTFINTDCLRVRKGANLEDLIRNIPGMEYDKANRLLSFKGKPLNGVNINGETFMGNDIIAALENMTADAVELLKLYDMLSALEKMTGVDDGADNYVLDIKTKSTYNGSLTGTLTAEHGNRDRRRDEVQGNLFNADGENTSLTLRSDNLSNMNIGGNNFQNILSGNIVKKFGKKITLNASLSLNAFHNGSENHDYDEQYLSSGTKYRESMLLSLSKNHSNAANINLQYNIDKKSL</sequence>
<gene>
    <name evidence="2" type="ORF">HMPREF1218_2217</name>
</gene>